<name>A0A6A4B7G0_9STRA</name>
<evidence type="ECO:0000256" key="2">
    <source>
        <dbReference type="SAM" id="Phobius"/>
    </source>
</evidence>
<feature type="region of interest" description="Disordered" evidence="1">
    <location>
        <begin position="61"/>
        <end position="83"/>
    </location>
</feature>
<dbReference type="AlphaFoldDB" id="A0A6A4B7G0"/>
<keyword evidence="2" id="KW-0472">Membrane</keyword>
<comment type="caution">
    <text evidence="3">The sequence shown here is derived from an EMBL/GenBank/DDBJ whole genome shotgun (WGS) entry which is preliminary data.</text>
</comment>
<protein>
    <submittedName>
        <fullName evidence="3">Uncharacterized protein</fullName>
    </submittedName>
</protein>
<feature type="compositionally biased region" description="Polar residues" evidence="1">
    <location>
        <begin position="61"/>
        <end position="71"/>
    </location>
</feature>
<evidence type="ECO:0000256" key="1">
    <source>
        <dbReference type="SAM" id="MobiDB-lite"/>
    </source>
</evidence>
<reference evidence="3 4" key="1">
    <citation type="submission" date="2018-08" db="EMBL/GenBank/DDBJ databases">
        <title>Genomic investigation of the strawberry pathogen Phytophthora fragariae indicates pathogenicity is determined by transcriptional variation in three key races.</title>
        <authorList>
            <person name="Adams T.M."/>
            <person name="Armitage A.D."/>
            <person name="Sobczyk M.K."/>
            <person name="Bates H.J."/>
            <person name="Dunwell J.M."/>
            <person name="Nellist C.F."/>
            <person name="Harrison R.J."/>
        </authorList>
    </citation>
    <scope>NUCLEOTIDE SEQUENCE [LARGE SCALE GENOMIC DNA]</scope>
    <source>
        <strain evidence="3 4">SCRP333</strain>
    </source>
</reference>
<dbReference type="Proteomes" id="UP000434957">
    <property type="component" value="Unassembled WGS sequence"/>
</dbReference>
<evidence type="ECO:0000313" key="3">
    <source>
        <dbReference type="EMBL" id="KAE9267597.1"/>
    </source>
</evidence>
<keyword evidence="2" id="KW-0812">Transmembrane</keyword>
<accession>A0A6A4B7G0</accession>
<feature type="transmembrane region" description="Helical" evidence="2">
    <location>
        <begin position="166"/>
        <end position="185"/>
    </location>
</feature>
<keyword evidence="4" id="KW-1185">Reference proteome</keyword>
<gene>
    <name evidence="3" type="ORF">PR003_g31723</name>
</gene>
<evidence type="ECO:0000313" key="4">
    <source>
        <dbReference type="Proteomes" id="UP000434957"/>
    </source>
</evidence>
<sequence length="202" mass="21843">MALVVPPVCLVPTLKEESGATCLGAILVDVIGVAVVMQATRACRSPSSSSRRWPAYLTTCRSPTEQGSLSPAQRPEPHAPRCGRDCGPHLVPLPDTNQHGVLGRGLPDHWQLAVYHLPGQADRTHDAGLRAHRSTKMSVADAENEHKGSVEEEMAKYRGGLNTVKYVVLRVAFVVVLVVLAIVFTSRTSWARRTRSRSPGPA</sequence>
<proteinExistence type="predicted"/>
<keyword evidence="2" id="KW-1133">Transmembrane helix</keyword>
<organism evidence="3 4">
    <name type="scientific">Phytophthora rubi</name>
    <dbReference type="NCBI Taxonomy" id="129364"/>
    <lineage>
        <taxon>Eukaryota</taxon>
        <taxon>Sar</taxon>
        <taxon>Stramenopiles</taxon>
        <taxon>Oomycota</taxon>
        <taxon>Peronosporomycetes</taxon>
        <taxon>Peronosporales</taxon>
        <taxon>Peronosporaceae</taxon>
        <taxon>Phytophthora</taxon>
    </lineage>
</organism>
<dbReference type="EMBL" id="QXFT01006925">
    <property type="protein sequence ID" value="KAE9267597.1"/>
    <property type="molecule type" value="Genomic_DNA"/>
</dbReference>